<evidence type="ECO:0000313" key="7">
    <source>
        <dbReference type="Proteomes" id="UP000199297"/>
    </source>
</evidence>
<accession>A0A1H7GWB4</accession>
<dbReference type="AlphaFoldDB" id="A0A1H7GWB4"/>
<name>A0A1H7GWB4_9GAMM</name>
<dbReference type="STRING" id="641665.GCA_002104455_00380"/>
<dbReference type="GO" id="GO:0006351">
    <property type="term" value="P:DNA-templated transcription"/>
    <property type="evidence" value="ECO:0007669"/>
    <property type="project" value="TreeGrafter"/>
</dbReference>
<dbReference type="SUPFAM" id="SSF46785">
    <property type="entry name" value="Winged helix' DNA-binding domain"/>
    <property type="match status" value="1"/>
</dbReference>
<evidence type="ECO:0000256" key="1">
    <source>
        <dbReference type="ARBA" id="ARBA00009437"/>
    </source>
</evidence>
<keyword evidence="3" id="KW-0238">DNA-binding</keyword>
<dbReference type="InterPro" id="IPR036390">
    <property type="entry name" value="WH_DNA-bd_sf"/>
</dbReference>
<dbReference type="Pfam" id="PF03466">
    <property type="entry name" value="LysR_substrate"/>
    <property type="match status" value="1"/>
</dbReference>
<dbReference type="Pfam" id="PF00126">
    <property type="entry name" value="HTH_1"/>
    <property type="match status" value="1"/>
</dbReference>
<proteinExistence type="inferred from homology"/>
<dbReference type="SUPFAM" id="SSF53850">
    <property type="entry name" value="Periplasmic binding protein-like II"/>
    <property type="match status" value="1"/>
</dbReference>
<dbReference type="InterPro" id="IPR000847">
    <property type="entry name" value="LysR_HTH_N"/>
</dbReference>
<feature type="domain" description="HTH lysR-type" evidence="5">
    <location>
        <begin position="6"/>
        <end position="63"/>
    </location>
</feature>
<dbReference type="CDD" id="cd08432">
    <property type="entry name" value="PBP2_GcdR_TrpI_HvrB_AmpR_like"/>
    <property type="match status" value="1"/>
</dbReference>
<dbReference type="InterPro" id="IPR058163">
    <property type="entry name" value="LysR-type_TF_proteobact-type"/>
</dbReference>
<gene>
    <name evidence="6" type="ORF">SAMN05216262_101325</name>
</gene>
<organism evidence="6 7">
    <name type="scientific">Colwellia chukchiensis</name>
    <dbReference type="NCBI Taxonomy" id="641665"/>
    <lineage>
        <taxon>Bacteria</taxon>
        <taxon>Pseudomonadati</taxon>
        <taxon>Pseudomonadota</taxon>
        <taxon>Gammaproteobacteria</taxon>
        <taxon>Alteromonadales</taxon>
        <taxon>Colwelliaceae</taxon>
        <taxon>Colwellia</taxon>
    </lineage>
</organism>
<dbReference type="Gene3D" id="3.40.190.10">
    <property type="entry name" value="Periplasmic binding protein-like II"/>
    <property type="match status" value="2"/>
</dbReference>
<dbReference type="FunFam" id="1.10.10.10:FF:000038">
    <property type="entry name" value="Glycine cleavage system transcriptional activator"/>
    <property type="match status" value="1"/>
</dbReference>
<dbReference type="PANTHER" id="PTHR30537">
    <property type="entry name" value="HTH-TYPE TRANSCRIPTIONAL REGULATOR"/>
    <property type="match status" value="1"/>
</dbReference>
<keyword evidence="2" id="KW-0805">Transcription regulation</keyword>
<dbReference type="PROSITE" id="PS50931">
    <property type="entry name" value="HTH_LYSR"/>
    <property type="match status" value="1"/>
</dbReference>
<evidence type="ECO:0000259" key="5">
    <source>
        <dbReference type="PROSITE" id="PS50931"/>
    </source>
</evidence>
<dbReference type="OrthoDB" id="5526340at2"/>
<comment type="similarity">
    <text evidence="1">Belongs to the LysR transcriptional regulatory family.</text>
</comment>
<dbReference type="EMBL" id="FOBI01000001">
    <property type="protein sequence ID" value="SEK42358.1"/>
    <property type="molecule type" value="Genomic_DNA"/>
</dbReference>
<dbReference type="Proteomes" id="UP000199297">
    <property type="component" value="Unassembled WGS sequence"/>
</dbReference>
<dbReference type="Gene3D" id="1.10.10.10">
    <property type="entry name" value="Winged helix-like DNA-binding domain superfamily/Winged helix DNA-binding domain"/>
    <property type="match status" value="1"/>
</dbReference>
<dbReference type="RefSeq" id="WP_085282676.1">
    <property type="nucleotide sequence ID" value="NZ_FOBI01000001.1"/>
</dbReference>
<sequence>MPRKLPTVISLNCFEVAARTESFTKAAEELCLTQSAVSRQVKSLEKFVGFLLFERVKQRLYLTDAGKIYKQKVKEILDQLESVPQDIIKRISGRLVIGVEDTLTITWLIPKLNDFKNKFPDIEVEIMTDLDKLYVKREGFDVGIIYGDAQWPECKAQYLMDEHLVAVCTPELYEQYGEVDKLKDVLNYPFLQHTAKLSCTVEWLTAAGLTPQEIDKVPGPRFERLRYIVEAAEHGLGIAIVPYYQVANLLSENKLVLARKKHFKCIDAYYVVSKKSKADDLKIKEFSKWLLKWNSH</sequence>
<keyword evidence="7" id="KW-1185">Reference proteome</keyword>
<keyword evidence="4" id="KW-0804">Transcription</keyword>
<dbReference type="InterPro" id="IPR036388">
    <property type="entry name" value="WH-like_DNA-bd_sf"/>
</dbReference>
<dbReference type="PANTHER" id="PTHR30537:SF74">
    <property type="entry name" value="HTH-TYPE TRANSCRIPTIONAL REGULATOR TRPI"/>
    <property type="match status" value="1"/>
</dbReference>
<dbReference type="InterPro" id="IPR005119">
    <property type="entry name" value="LysR_subst-bd"/>
</dbReference>
<evidence type="ECO:0000256" key="3">
    <source>
        <dbReference type="ARBA" id="ARBA00023125"/>
    </source>
</evidence>
<dbReference type="PRINTS" id="PR00039">
    <property type="entry name" value="HTHLYSR"/>
</dbReference>
<evidence type="ECO:0000256" key="2">
    <source>
        <dbReference type="ARBA" id="ARBA00023015"/>
    </source>
</evidence>
<evidence type="ECO:0000313" key="6">
    <source>
        <dbReference type="EMBL" id="SEK42358.1"/>
    </source>
</evidence>
<dbReference type="GO" id="GO:0043565">
    <property type="term" value="F:sequence-specific DNA binding"/>
    <property type="evidence" value="ECO:0007669"/>
    <property type="project" value="TreeGrafter"/>
</dbReference>
<protein>
    <submittedName>
        <fullName evidence="6">LysR family transcriptional regulator, glycine cleavage system transcriptional activator</fullName>
    </submittedName>
</protein>
<evidence type="ECO:0000256" key="4">
    <source>
        <dbReference type="ARBA" id="ARBA00023163"/>
    </source>
</evidence>
<dbReference type="GO" id="GO:0003700">
    <property type="term" value="F:DNA-binding transcription factor activity"/>
    <property type="evidence" value="ECO:0007669"/>
    <property type="project" value="InterPro"/>
</dbReference>
<reference evidence="7" key="1">
    <citation type="submission" date="2016-10" db="EMBL/GenBank/DDBJ databases">
        <authorList>
            <person name="Varghese N."/>
            <person name="Submissions S."/>
        </authorList>
    </citation>
    <scope>NUCLEOTIDE SEQUENCE [LARGE SCALE GENOMIC DNA]</scope>
    <source>
        <strain evidence="7">CGMCC 1.9127</strain>
    </source>
</reference>